<feature type="region of interest" description="Disordered" evidence="1">
    <location>
        <begin position="20"/>
        <end position="59"/>
    </location>
</feature>
<evidence type="ECO:0000256" key="1">
    <source>
        <dbReference type="SAM" id="MobiDB-lite"/>
    </source>
</evidence>
<evidence type="ECO:0000313" key="2">
    <source>
        <dbReference type="Proteomes" id="UP001652620"/>
    </source>
</evidence>
<reference evidence="3" key="1">
    <citation type="submission" date="2025-08" db="UniProtKB">
        <authorList>
            <consortium name="RefSeq"/>
        </authorList>
    </citation>
    <scope>IDENTIFICATION</scope>
    <source>
        <tissue evidence="3">Adult</tissue>
    </source>
</reference>
<gene>
    <name evidence="3" type="primary">LOC125778498</name>
</gene>
<dbReference type="Proteomes" id="UP001652620">
    <property type="component" value="Chromosome 4"/>
</dbReference>
<dbReference type="GeneID" id="125778498"/>
<accession>A0ABM3JTS5</accession>
<keyword evidence="2" id="KW-1185">Reference proteome</keyword>
<proteinExistence type="predicted"/>
<feature type="compositionally biased region" description="Low complexity" evidence="1">
    <location>
        <begin position="20"/>
        <end position="36"/>
    </location>
</feature>
<evidence type="ECO:0000313" key="3">
    <source>
        <dbReference type="RefSeq" id="XP_049312628.1"/>
    </source>
</evidence>
<protein>
    <submittedName>
        <fullName evidence="3">Uncharacterized protein LOC125778498</fullName>
    </submittedName>
</protein>
<sequence length="183" mass="21539">MRNLYNYNLPSVTIAPMPIALKPKPTQTPTKTTLAKPMDESTKSSHAQAARETSPIASKQMNTLTQLPKCDEKQQQQQQQQYQYHLQQSQQQQQQHQQQQQQHYLYTEYQQWRHGDSVQQMQQPHSRQDDAFHLQNLIKQRQIMTLYDYYMYQRHPSPPMPTQAKALGSGLDLRAEYGRVARL</sequence>
<name>A0ABM3JTS5_BACDO</name>
<organism evidence="2 3">
    <name type="scientific">Bactrocera dorsalis</name>
    <name type="common">Oriental fruit fly</name>
    <name type="synonym">Dacus dorsalis</name>
    <dbReference type="NCBI Taxonomy" id="27457"/>
    <lineage>
        <taxon>Eukaryota</taxon>
        <taxon>Metazoa</taxon>
        <taxon>Ecdysozoa</taxon>
        <taxon>Arthropoda</taxon>
        <taxon>Hexapoda</taxon>
        <taxon>Insecta</taxon>
        <taxon>Pterygota</taxon>
        <taxon>Neoptera</taxon>
        <taxon>Endopterygota</taxon>
        <taxon>Diptera</taxon>
        <taxon>Brachycera</taxon>
        <taxon>Muscomorpha</taxon>
        <taxon>Tephritoidea</taxon>
        <taxon>Tephritidae</taxon>
        <taxon>Bactrocera</taxon>
        <taxon>Bactrocera</taxon>
    </lineage>
</organism>
<dbReference type="RefSeq" id="XP_049312628.1">
    <property type="nucleotide sequence ID" value="XM_049456671.1"/>
</dbReference>